<evidence type="ECO:0000313" key="2">
    <source>
        <dbReference type="EMBL" id="BBY77041.1"/>
    </source>
</evidence>
<accession>A0A7I7U7T7</accession>
<dbReference type="AlphaFoldDB" id="A0A7I7U7T7"/>
<dbReference type="GO" id="GO:0008757">
    <property type="term" value="F:S-adenosylmethionine-dependent methyltransferase activity"/>
    <property type="evidence" value="ECO:0007669"/>
    <property type="project" value="InterPro"/>
</dbReference>
<proteinExistence type="predicted"/>
<dbReference type="Proteomes" id="UP000466554">
    <property type="component" value="Chromosome"/>
</dbReference>
<feature type="domain" description="Methyltransferase type 11" evidence="1">
    <location>
        <begin position="58"/>
        <end position="147"/>
    </location>
</feature>
<dbReference type="EMBL" id="AP022598">
    <property type="protein sequence ID" value="BBY77041.1"/>
    <property type="molecule type" value="Genomic_DNA"/>
</dbReference>
<dbReference type="InterPro" id="IPR029063">
    <property type="entry name" value="SAM-dependent_MTases_sf"/>
</dbReference>
<dbReference type="GO" id="GO:0032259">
    <property type="term" value="P:methylation"/>
    <property type="evidence" value="ECO:0007669"/>
    <property type="project" value="UniProtKB-KW"/>
</dbReference>
<dbReference type="CDD" id="cd02440">
    <property type="entry name" value="AdoMet_MTases"/>
    <property type="match status" value="1"/>
</dbReference>
<organism evidence="2 3">
    <name type="scientific">Mycolicibacterium parafortuitum</name>
    <name type="common">Mycobacterium parafortuitum</name>
    <dbReference type="NCBI Taxonomy" id="39692"/>
    <lineage>
        <taxon>Bacteria</taxon>
        <taxon>Bacillati</taxon>
        <taxon>Actinomycetota</taxon>
        <taxon>Actinomycetes</taxon>
        <taxon>Mycobacteriales</taxon>
        <taxon>Mycobacteriaceae</taxon>
        <taxon>Mycolicibacterium</taxon>
    </lineage>
</organism>
<dbReference type="SUPFAM" id="SSF53335">
    <property type="entry name" value="S-adenosyl-L-methionine-dependent methyltransferases"/>
    <property type="match status" value="1"/>
</dbReference>
<dbReference type="Pfam" id="PF08241">
    <property type="entry name" value="Methyltransf_11"/>
    <property type="match status" value="1"/>
</dbReference>
<keyword evidence="2" id="KW-0808">Transferase</keyword>
<name>A0A7I7U7T7_MYCPF</name>
<dbReference type="InterPro" id="IPR013216">
    <property type="entry name" value="Methyltransf_11"/>
</dbReference>
<sequence>MTEAMDAEFDTVAEWTAQAARHLGRDYYIPAGCRGSGNPAALDWLVERLELGPGDSLLDCGAGVGGPAAYAESRSPVSPVLVEPQAGACRAARSLFPYPVFQAVADALPFSDNAFDAAWCLGVLCTTAAQREVLTELRRVVRAPGRIGLLVFVAQAELTEDQQPEGNNFPTERSLQRLLDEAGLRVEDRLRTADLPPIPQGWQDRVAAIDAALESRHRDDDAWKVSEENSGQMGRLLDDGLVSGEVLSLRHADQVS</sequence>
<gene>
    <name evidence="2" type="ORF">MPRF_39400</name>
</gene>
<evidence type="ECO:0000259" key="1">
    <source>
        <dbReference type="Pfam" id="PF08241"/>
    </source>
</evidence>
<dbReference type="Gene3D" id="3.40.50.150">
    <property type="entry name" value="Vaccinia Virus protein VP39"/>
    <property type="match status" value="1"/>
</dbReference>
<reference evidence="2 3" key="1">
    <citation type="journal article" date="2019" name="Emerg. Microbes Infect.">
        <title>Comprehensive subspecies identification of 175 nontuberculous mycobacteria species based on 7547 genomic profiles.</title>
        <authorList>
            <person name="Matsumoto Y."/>
            <person name="Kinjo T."/>
            <person name="Motooka D."/>
            <person name="Nabeya D."/>
            <person name="Jung N."/>
            <person name="Uechi K."/>
            <person name="Horii T."/>
            <person name="Iida T."/>
            <person name="Fujita J."/>
            <person name="Nakamura S."/>
        </authorList>
    </citation>
    <scope>NUCLEOTIDE SEQUENCE [LARGE SCALE GENOMIC DNA]</scope>
    <source>
        <strain evidence="2 3">JCM 6367</strain>
    </source>
</reference>
<protein>
    <submittedName>
        <fullName evidence="2">SAM-dependent methyltransferase</fullName>
    </submittedName>
</protein>
<keyword evidence="2" id="KW-0489">Methyltransferase</keyword>
<evidence type="ECO:0000313" key="3">
    <source>
        <dbReference type="Proteomes" id="UP000466554"/>
    </source>
</evidence>
<dbReference type="RefSeq" id="WP_104865625.1">
    <property type="nucleotide sequence ID" value="NZ_AP022598.1"/>
</dbReference>